<dbReference type="AlphaFoldDB" id="A0A382IH87"/>
<feature type="non-terminal residue" evidence="1">
    <location>
        <position position="172"/>
    </location>
</feature>
<reference evidence="1" key="1">
    <citation type="submission" date="2018-05" db="EMBL/GenBank/DDBJ databases">
        <authorList>
            <person name="Lanie J.A."/>
            <person name="Ng W.-L."/>
            <person name="Kazmierczak K.M."/>
            <person name="Andrzejewski T.M."/>
            <person name="Davidsen T.M."/>
            <person name="Wayne K.J."/>
            <person name="Tettelin H."/>
            <person name="Glass J.I."/>
            <person name="Rusch D."/>
            <person name="Podicherti R."/>
            <person name="Tsui H.-C.T."/>
            <person name="Winkler M.E."/>
        </authorList>
    </citation>
    <scope>NUCLEOTIDE SEQUENCE</scope>
</reference>
<protein>
    <submittedName>
        <fullName evidence="1">Uncharacterized protein</fullName>
    </submittedName>
</protein>
<sequence length="172" mass="19607">MKRSIKIILTTFLSIGFAVISYAGYLDDWTDDQICGWMDNASPPEYIVDEAIKRNLDCAPESAKKKAQEDTGLQIMIYDADFSDSDLKELSSETLKTDFDFSEFKIANNHRSLECQFYLEEVMHDQTGPWTIAEGDLIIDSGEVKIDVDKEGSRWRRGGLSTDPKYLRDEVN</sequence>
<accession>A0A382IH87</accession>
<dbReference type="EMBL" id="UINC01067382">
    <property type="protein sequence ID" value="SVB98996.1"/>
    <property type="molecule type" value="Genomic_DNA"/>
</dbReference>
<evidence type="ECO:0000313" key="1">
    <source>
        <dbReference type="EMBL" id="SVB98996.1"/>
    </source>
</evidence>
<gene>
    <name evidence="1" type="ORF">METZ01_LOCUS251850</name>
</gene>
<proteinExistence type="predicted"/>
<name>A0A382IH87_9ZZZZ</name>
<organism evidence="1">
    <name type="scientific">marine metagenome</name>
    <dbReference type="NCBI Taxonomy" id="408172"/>
    <lineage>
        <taxon>unclassified sequences</taxon>
        <taxon>metagenomes</taxon>
        <taxon>ecological metagenomes</taxon>
    </lineage>
</organism>